<dbReference type="PANTHER" id="PTHR47958">
    <property type="entry name" value="ATP-DEPENDENT RNA HELICASE DBP3"/>
    <property type="match status" value="1"/>
</dbReference>
<evidence type="ECO:0000313" key="2">
    <source>
        <dbReference type="EMBL" id="ODM88706.1"/>
    </source>
</evidence>
<keyword evidence="2" id="KW-0347">Helicase</keyword>
<dbReference type="EMBL" id="LJIJ01003289">
    <property type="protein sequence ID" value="ODM88706.1"/>
    <property type="molecule type" value="Genomic_DNA"/>
</dbReference>
<gene>
    <name evidence="2" type="ORF">Ocin01_17976</name>
</gene>
<dbReference type="InterPro" id="IPR027417">
    <property type="entry name" value="P-loop_NTPase"/>
</dbReference>
<keyword evidence="3" id="KW-1185">Reference proteome</keyword>
<proteinExistence type="predicted"/>
<sequence>MVNDDKKILVFCNTIEKVKELVDFLQYKEFQVGGIHSELTQPERTQSLKDFDSGHSNVLIATSVAARGLNITGVDLVLNYELPTDINDYIQRIGRTGRVGVAGETLSFYDEDVDADLAKDLVTALKSGNQTVPEFLSTACAGDVDEKEFEMSEEVLYFRMKKLNVKRPLDTFEEEDAW</sequence>
<organism evidence="2 3">
    <name type="scientific">Orchesella cincta</name>
    <name type="common">Springtail</name>
    <name type="synonym">Podura cincta</name>
    <dbReference type="NCBI Taxonomy" id="48709"/>
    <lineage>
        <taxon>Eukaryota</taxon>
        <taxon>Metazoa</taxon>
        <taxon>Ecdysozoa</taxon>
        <taxon>Arthropoda</taxon>
        <taxon>Hexapoda</taxon>
        <taxon>Collembola</taxon>
        <taxon>Entomobryomorpha</taxon>
        <taxon>Entomobryoidea</taxon>
        <taxon>Orchesellidae</taxon>
        <taxon>Orchesellinae</taxon>
        <taxon>Orchesella</taxon>
    </lineage>
</organism>
<dbReference type="OMA" id="REWAINS"/>
<keyword evidence="2" id="KW-0547">Nucleotide-binding</keyword>
<name>A0A1D2M6W4_ORCCI</name>
<dbReference type="CDD" id="cd18787">
    <property type="entry name" value="SF2_C_DEAD"/>
    <property type="match status" value="1"/>
</dbReference>
<dbReference type="GO" id="GO:0004386">
    <property type="term" value="F:helicase activity"/>
    <property type="evidence" value="ECO:0007669"/>
    <property type="project" value="UniProtKB-KW"/>
</dbReference>
<dbReference type="SMART" id="SM00490">
    <property type="entry name" value="HELICc"/>
    <property type="match status" value="1"/>
</dbReference>
<keyword evidence="2" id="KW-0378">Hydrolase</keyword>
<dbReference type="PROSITE" id="PS51194">
    <property type="entry name" value="HELICASE_CTER"/>
    <property type="match status" value="1"/>
</dbReference>
<dbReference type="AlphaFoldDB" id="A0A1D2M6W4"/>
<reference evidence="2 3" key="1">
    <citation type="journal article" date="2016" name="Genome Biol. Evol.">
        <title>Gene Family Evolution Reflects Adaptation to Soil Environmental Stressors in the Genome of the Collembolan Orchesella cincta.</title>
        <authorList>
            <person name="Faddeeva-Vakhrusheva A."/>
            <person name="Derks M.F."/>
            <person name="Anvar S.Y."/>
            <person name="Agamennone V."/>
            <person name="Suring W."/>
            <person name="Smit S."/>
            <person name="van Straalen N.M."/>
            <person name="Roelofs D."/>
        </authorList>
    </citation>
    <scope>NUCLEOTIDE SEQUENCE [LARGE SCALE GENOMIC DNA]</scope>
    <source>
        <tissue evidence="2">Mixed pool</tissue>
    </source>
</reference>
<evidence type="ECO:0000313" key="3">
    <source>
        <dbReference type="Proteomes" id="UP000094527"/>
    </source>
</evidence>
<dbReference type="Proteomes" id="UP000094527">
    <property type="component" value="Unassembled WGS sequence"/>
</dbReference>
<dbReference type="SUPFAM" id="SSF52540">
    <property type="entry name" value="P-loop containing nucleoside triphosphate hydrolases"/>
    <property type="match status" value="1"/>
</dbReference>
<protein>
    <submittedName>
        <fullName evidence="2">ATP-dependent RNA helicase vasa, isoform A</fullName>
    </submittedName>
</protein>
<dbReference type="Pfam" id="PF00271">
    <property type="entry name" value="Helicase_C"/>
    <property type="match status" value="1"/>
</dbReference>
<dbReference type="InterPro" id="IPR001650">
    <property type="entry name" value="Helicase_C-like"/>
</dbReference>
<keyword evidence="2" id="KW-0067">ATP-binding</keyword>
<evidence type="ECO:0000259" key="1">
    <source>
        <dbReference type="PROSITE" id="PS51194"/>
    </source>
</evidence>
<comment type="caution">
    <text evidence="2">The sequence shown here is derived from an EMBL/GenBank/DDBJ whole genome shotgun (WGS) entry which is preliminary data.</text>
</comment>
<dbReference type="OrthoDB" id="196131at2759"/>
<dbReference type="STRING" id="48709.A0A1D2M6W4"/>
<accession>A0A1D2M6W4</accession>
<dbReference type="Gene3D" id="3.40.50.300">
    <property type="entry name" value="P-loop containing nucleotide triphosphate hydrolases"/>
    <property type="match status" value="1"/>
</dbReference>
<feature type="domain" description="Helicase C-terminal" evidence="1">
    <location>
        <begin position="1"/>
        <end position="140"/>
    </location>
</feature>